<organism evidence="13 14">
    <name type="scientific">Clostridium grantii DSM 8605</name>
    <dbReference type="NCBI Taxonomy" id="1121316"/>
    <lineage>
        <taxon>Bacteria</taxon>
        <taxon>Bacillati</taxon>
        <taxon>Bacillota</taxon>
        <taxon>Clostridia</taxon>
        <taxon>Eubacteriales</taxon>
        <taxon>Clostridiaceae</taxon>
        <taxon>Clostridium</taxon>
    </lineage>
</organism>
<dbReference type="STRING" id="1121316.SAMN02745207_03686"/>
<dbReference type="GO" id="GO:0004617">
    <property type="term" value="F:phosphoglycerate dehydrogenase activity"/>
    <property type="evidence" value="ECO:0007669"/>
    <property type="project" value="UniProtKB-UniRule"/>
</dbReference>
<dbReference type="FunFam" id="3.30.70.260:FF:000008">
    <property type="entry name" value="D-3-phosphoglycerate dehydrogenase, chloroplastic"/>
    <property type="match status" value="1"/>
</dbReference>
<evidence type="ECO:0000256" key="9">
    <source>
        <dbReference type="ARBA" id="ARBA00048126"/>
    </source>
</evidence>
<keyword evidence="7 11" id="KW-0520">NAD</keyword>
<sequence length="529" mass="58728">MKERIIIAEKIDDTGIELLQKDFDVDICIGMKREELLKKIGDYSALVVRSETKVDGEIMDAGKNLKIIGRAGNGIDNINVPEATKRGIIVANTPDSNTISACEIAIGLMLAQARDIPYADKHLKEGNWSRNTFEGTELYNKTLGIIGLGRIGAFMAKRMKAFGMNIIAYDPYIADDRFKRYDAEKKNTLEELLVESDFITIHTPKTEETINMISYREFELMKPTARLTNAARGKLIDEEALYYALKNGKIASAGLDVHEKEPRGESPLNELDNIVLTPHIGANTLDAQKNVGLTIALQIRNGLQGKIVATAVNLPGMDRDEFKHIKPYLSLMESLGKLYFQINKESVKFVEINYWGDVAKGDVELANIAFLKGLLQPIMGEKVNYINAQICAKQAGIGMNVKKFSEYYNNYSNLVRIKIINKNMEEFSLSGAIATNAEGKIVEISEYEVDAKLSQNMIFIQNKDVPGVIGKVGTLVGTCGINVATMQVGRNSKGEKALMILNVDEKISKEDLDKFNSVDDVIWAKAIEV</sequence>
<dbReference type="CDD" id="cd04902">
    <property type="entry name" value="ACT_3PGDH-xct"/>
    <property type="match status" value="1"/>
</dbReference>
<dbReference type="AlphaFoldDB" id="A0A1M5XIQ2"/>
<comment type="catalytic activity">
    <reaction evidence="9">
        <text>(R)-2-hydroxyglutarate + NAD(+) = 2-oxoglutarate + NADH + H(+)</text>
        <dbReference type="Rhea" id="RHEA:49612"/>
        <dbReference type="ChEBI" id="CHEBI:15378"/>
        <dbReference type="ChEBI" id="CHEBI:15801"/>
        <dbReference type="ChEBI" id="CHEBI:16810"/>
        <dbReference type="ChEBI" id="CHEBI:57540"/>
        <dbReference type="ChEBI" id="CHEBI:57945"/>
        <dbReference type="EC" id="1.1.1.399"/>
    </reaction>
</comment>
<dbReference type="Gene3D" id="3.30.70.260">
    <property type="match status" value="1"/>
</dbReference>
<evidence type="ECO:0000256" key="1">
    <source>
        <dbReference type="ARBA" id="ARBA00003800"/>
    </source>
</evidence>
<dbReference type="Proteomes" id="UP000184447">
    <property type="component" value="Unassembled WGS sequence"/>
</dbReference>
<comment type="similarity">
    <text evidence="3 11">Belongs to the D-isomer specific 2-hydroxyacid dehydrogenase family.</text>
</comment>
<dbReference type="InterPro" id="IPR006140">
    <property type="entry name" value="D-isomer_DH_NAD-bd"/>
</dbReference>
<evidence type="ECO:0000256" key="4">
    <source>
        <dbReference type="ARBA" id="ARBA00021582"/>
    </source>
</evidence>
<dbReference type="Gene3D" id="3.30.1330.90">
    <property type="entry name" value="D-3-phosphoglycerate dehydrogenase, domain 3"/>
    <property type="match status" value="1"/>
</dbReference>
<dbReference type="Gene3D" id="3.40.50.720">
    <property type="entry name" value="NAD(P)-binding Rossmann-like Domain"/>
    <property type="match status" value="2"/>
</dbReference>
<dbReference type="InterPro" id="IPR045865">
    <property type="entry name" value="ACT-like_dom_sf"/>
</dbReference>
<dbReference type="InterPro" id="IPR036291">
    <property type="entry name" value="NAD(P)-bd_dom_sf"/>
</dbReference>
<dbReference type="InterPro" id="IPR029009">
    <property type="entry name" value="ASB_dom_sf"/>
</dbReference>
<evidence type="ECO:0000256" key="2">
    <source>
        <dbReference type="ARBA" id="ARBA00005216"/>
    </source>
</evidence>
<feature type="domain" description="ACT" evidence="12">
    <location>
        <begin position="457"/>
        <end position="529"/>
    </location>
</feature>
<dbReference type="InterPro" id="IPR029752">
    <property type="entry name" value="D-isomer_DH_CS1"/>
</dbReference>
<dbReference type="FunFam" id="3.40.50.720:FF:000021">
    <property type="entry name" value="D-3-phosphoglycerate dehydrogenase"/>
    <property type="match status" value="1"/>
</dbReference>
<dbReference type="Pfam" id="PF00389">
    <property type="entry name" value="2-Hacid_dh"/>
    <property type="match status" value="1"/>
</dbReference>
<dbReference type="InterPro" id="IPR006236">
    <property type="entry name" value="PGDH"/>
</dbReference>
<comment type="catalytic activity">
    <reaction evidence="10 11">
        <text>(2R)-3-phosphoglycerate + NAD(+) = 3-phosphooxypyruvate + NADH + H(+)</text>
        <dbReference type="Rhea" id="RHEA:12641"/>
        <dbReference type="ChEBI" id="CHEBI:15378"/>
        <dbReference type="ChEBI" id="CHEBI:18110"/>
        <dbReference type="ChEBI" id="CHEBI:57540"/>
        <dbReference type="ChEBI" id="CHEBI:57945"/>
        <dbReference type="ChEBI" id="CHEBI:58272"/>
        <dbReference type="EC" id="1.1.1.95"/>
    </reaction>
</comment>
<dbReference type="InterPro" id="IPR029753">
    <property type="entry name" value="D-isomer_DH_CS"/>
</dbReference>
<dbReference type="InterPro" id="IPR006139">
    <property type="entry name" value="D-isomer_2_OHA_DH_cat_dom"/>
</dbReference>
<evidence type="ECO:0000256" key="3">
    <source>
        <dbReference type="ARBA" id="ARBA00005854"/>
    </source>
</evidence>
<comment type="pathway">
    <text evidence="2 11">Amino-acid biosynthesis; L-serine biosynthesis; L-serine from 3-phospho-D-glycerate: step 1/3.</text>
</comment>
<comment type="function">
    <text evidence="1">Catalyzes the reversible oxidation of 3-phospho-D-glycerate to 3-phosphonooxypyruvate, the first step of the phosphorylated L-serine biosynthesis pathway. Also catalyzes the reversible oxidation of 2-hydroxyglutarate to 2-oxoglutarate.</text>
</comment>
<protein>
    <recommendedName>
        <fullName evidence="4 11">D-3-phosphoglycerate dehydrogenase</fullName>
        <ecNumber evidence="11">1.1.1.95</ecNumber>
    </recommendedName>
</protein>
<dbReference type="InterPro" id="IPR045626">
    <property type="entry name" value="PGDH_ASB_dom"/>
</dbReference>
<name>A0A1M5XIQ2_9CLOT</name>
<proteinExistence type="inferred from homology"/>
<dbReference type="PANTHER" id="PTHR42789:SF1">
    <property type="entry name" value="D-ISOMER SPECIFIC 2-HYDROXYACID DEHYDROGENASE FAMILY PROTEIN (AFU_ORTHOLOGUE AFUA_6G10090)"/>
    <property type="match status" value="1"/>
</dbReference>
<keyword evidence="5 11" id="KW-0028">Amino-acid biosynthesis</keyword>
<dbReference type="NCBIfam" id="TIGR01327">
    <property type="entry name" value="PGDH"/>
    <property type="match status" value="1"/>
</dbReference>
<evidence type="ECO:0000256" key="11">
    <source>
        <dbReference type="RuleBase" id="RU363003"/>
    </source>
</evidence>
<dbReference type="InterPro" id="IPR050857">
    <property type="entry name" value="D-2-hydroxyacid_DH"/>
</dbReference>
<dbReference type="PANTHER" id="PTHR42789">
    <property type="entry name" value="D-ISOMER SPECIFIC 2-HYDROXYACID DEHYDROGENASE FAMILY PROTEIN (AFU_ORTHOLOGUE AFUA_6G10090)"/>
    <property type="match status" value="1"/>
</dbReference>
<dbReference type="PROSITE" id="PS00670">
    <property type="entry name" value="D_2_HYDROXYACID_DH_2"/>
    <property type="match status" value="1"/>
</dbReference>
<dbReference type="UniPathway" id="UPA00135">
    <property type="reaction ID" value="UER00196"/>
</dbReference>
<dbReference type="GO" id="GO:0006564">
    <property type="term" value="P:L-serine biosynthetic process"/>
    <property type="evidence" value="ECO:0007669"/>
    <property type="project" value="UniProtKB-UniRule"/>
</dbReference>
<keyword evidence="8 11" id="KW-0718">Serine biosynthesis</keyword>
<evidence type="ECO:0000313" key="13">
    <source>
        <dbReference type="EMBL" id="SHH99636.1"/>
    </source>
</evidence>
<dbReference type="EC" id="1.1.1.95" evidence="11"/>
<dbReference type="CDD" id="cd12173">
    <property type="entry name" value="PGDH_4"/>
    <property type="match status" value="1"/>
</dbReference>
<dbReference type="GO" id="GO:0051287">
    <property type="term" value="F:NAD binding"/>
    <property type="evidence" value="ECO:0007669"/>
    <property type="project" value="UniProtKB-UniRule"/>
</dbReference>
<evidence type="ECO:0000256" key="10">
    <source>
        <dbReference type="ARBA" id="ARBA00048731"/>
    </source>
</evidence>
<reference evidence="13 14" key="1">
    <citation type="submission" date="2016-11" db="EMBL/GenBank/DDBJ databases">
        <authorList>
            <person name="Jaros S."/>
            <person name="Januszkiewicz K."/>
            <person name="Wedrychowicz H."/>
        </authorList>
    </citation>
    <scope>NUCLEOTIDE SEQUENCE [LARGE SCALE GENOMIC DNA]</scope>
    <source>
        <strain evidence="13 14">DSM 8605</strain>
    </source>
</reference>
<dbReference type="SUPFAM" id="SSF51735">
    <property type="entry name" value="NAD(P)-binding Rossmann-fold domains"/>
    <property type="match status" value="1"/>
</dbReference>
<dbReference type="Pfam" id="PF02826">
    <property type="entry name" value="2-Hacid_dh_C"/>
    <property type="match status" value="1"/>
</dbReference>
<gene>
    <name evidence="13" type="ORF">SAMN02745207_03686</name>
</gene>
<dbReference type="EMBL" id="FQXM01000030">
    <property type="protein sequence ID" value="SHH99636.1"/>
    <property type="molecule type" value="Genomic_DNA"/>
</dbReference>
<evidence type="ECO:0000313" key="14">
    <source>
        <dbReference type="Proteomes" id="UP000184447"/>
    </source>
</evidence>
<dbReference type="SUPFAM" id="SSF52283">
    <property type="entry name" value="Formate/glycerate dehydrogenase catalytic domain-like"/>
    <property type="match status" value="1"/>
</dbReference>
<evidence type="ECO:0000256" key="6">
    <source>
        <dbReference type="ARBA" id="ARBA00023002"/>
    </source>
</evidence>
<dbReference type="RefSeq" id="WP_073340464.1">
    <property type="nucleotide sequence ID" value="NZ_FQXM01000030.1"/>
</dbReference>
<evidence type="ECO:0000256" key="5">
    <source>
        <dbReference type="ARBA" id="ARBA00022605"/>
    </source>
</evidence>
<dbReference type="Pfam" id="PF01842">
    <property type="entry name" value="ACT"/>
    <property type="match status" value="1"/>
</dbReference>
<evidence type="ECO:0000259" key="12">
    <source>
        <dbReference type="PROSITE" id="PS51671"/>
    </source>
</evidence>
<evidence type="ECO:0000256" key="8">
    <source>
        <dbReference type="ARBA" id="ARBA00023299"/>
    </source>
</evidence>
<dbReference type="FunFam" id="3.30.1330.90:FF:000003">
    <property type="entry name" value="D-3-phosphoglycerate dehydrogenase"/>
    <property type="match status" value="1"/>
</dbReference>
<keyword evidence="6 11" id="KW-0560">Oxidoreductase</keyword>
<accession>A0A1M5XIQ2</accession>
<dbReference type="SUPFAM" id="SSF55021">
    <property type="entry name" value="ACT-like"/>
    <property type="match status" value="1"/>
</dbReference>
<keyword evidence="14" id="KW-1185">Reference proteome</keyword>
<dbReference type="PROSITE" id="PS00065">
    <property type="entry name" value="D_2_HYDROXYACID_DH_1"/>
    <property type="match status" value="1"/>
</dbReference>
<dbReference type="Pfam" id="PF19304">
    <property type="entry name" value="PGDH_inter"/>
    <property type="match status" value="1"/>
</dbReference>
<dbReference type="PROSITE" id="PS51671">
    <property type="entry name" value="ACT"/>
    <property type="match status" value="1"/>
</dbReference>
<dbReference type="InterPro" id="IPR002912">
    <property type="entry name" value="ACT_dom"/>
</dbReference>
<evidence type="ECO:0000256" key="7">
    <source>
        <dbReference type="ARBA" id="ARBA00023027"/>
    </source>
</evidence>
<dbReference type="SUPFAM" id="SSF143548">
    <property type="entry name" value="Serine metabolism enzymes domain"/>
    <property type="match status" value="1"/>
</dbReference>